<feature type="compositionally biased region" description="Low complexity" evidence="12">
    <location>
        <begin position="1288"/>
        <end position="1306"/>
    </location>
</feature>
<comment type="caution">
    <text evidence="14">The sequence shown here is derived from an EMBL/GenBank/DDBJ whole genome shotgun (WGS) entry which is preliminary data.</text>
</comment>
<dbReference type="EMBL" id="CAXLJL010000156">
    <property type="protein sequence ID" value="CAL5133452.1"/>
    <property type="molecule type" value="Genomic_DNA"/>
</dbReference>
<keyword evidence="7 11" id="KW-0378">Hydrolase</keyword>
<evidence type="ECO:0000256" key="7">
    <source>
        <dbReference type="ARBA" id="ARBA00022801"/>
    </source>
</evidence>
<feature type="active site" description="Proton donor" evidence="11">
    <location>
        <position position="278"/>
    </location>
</feature>
<dbReference type="InterPro" id="IPR036959">
    <property type="entry name" value="Peptidase_C12_UCH_sf"/>
</dbReference>
<dbReference type="GO" id="GO:0006325">
    <property type="term" value="P:chromatin organization"/>
    <property type="evidence" value="ECO:0007669"/>
    <property type="project" value="UniProtKB-KW"/>
</dbReference>
<gene>
    <name evidence="14" type="ORF">CDAUBV1_LOCUS6687</name>
</gene>
<comment type="similarity">
    <text evidence="3">Belongs to the peptidase C12 family. BAP1 subfamily.</text>
</comment>
<feature type="site" description="Important for enzyme activity" evidence="11">
    <location>
        <position position="293"/>
    </location>
</feature>
<evidence type="ECO:0000256" key="6">
    <source>
        <dbReference type="ARBA" id="ARBA00022786"/>
    </source>
</evidence>
<feature type="compositionally biased region" description="Low complexity" evidence="12">
    <location>
        <begin position="505"/>
        <end position="518"/>
    </location>
</feature>
<feature type="compositionally biased region" description="Basic residues" evidence="12">
    <location>
        <begin position="1127"/>
        <end position="1137"/>
    </location>
</feature>
<evidence type="ECO:0000256" key="11">
    <source>
        <dbReference type="PROSITE-ProRule" id="PRU01393"/>
    </source>
</evidence>
<evidence type="ECO:0000256" key="2">
    <source>
        <dbReference type="ARBA" id="ARBA00004123"/>
    </source>
</evidence>
<sequence>MGQAEWLELESDPGLFTLLLEDFGVKGVQVEEIYDLSKPITEVVYGFIFLFRWDNSKKKSSRRSGRGSAGSSASLIGTNMASLSDVNDTSRSNTTTCSFASKDCAAITSGPHFDGQHSLELNSTETTQDSTLDPHFPVKEEPPEIFFAQQTVQNSCATHALLSILLNRPELELGYMLNEFHKATRHLSPQAKGLAIGSMPQLAMAHNRHAAKPTAGSSSTNQPSISPILEPCEAAAAAASAALAMVSSNCSSSCALESNSSIGSSSALINAIHLDTFHFVCYVPIGGFLYELDGLKPNPINHGPLRNPCDQYGWTEQCVDILKQRMQEQDVRYSLMAVVPDRRLALTKRMNTLNRNRKIIEDTLERITRLKEQRKRLHSCCSSVNGDVTTSTTAASPAADSLRSPFTVHACTFSQPFSNDGRDVKSEEPESKIKVPSSSSVSRDFHSELGGSASPAAQERLAYSDSDRSIQTRSTTRAASTGTLKKSVSYVSPNSRAMYDEQKTKSPTSPGTSDTSSNSLIAEIANSSEHVRKRSSGSGSTDDQANGWICEKKIRLSDHISIETNNDFATGRPGTECSAAHSSRMNKLLASIMSAESPLLTTLTETVAAAAQAVTDAFEEVNPTMVKPDGLDQMMISVERPLSPTTKVNHAAASLHRLDSTQSDGNHISRHWNKSPTLSNPQISTTPSTPQALTEDAEFPVSQFSRDCILSTELTRPLTVDTQLWYNATTEKHSKNLIPERPASVGPIRMEQSSNAKLELSEVESRPQTRALTRARVKRASCTSNQTEVSDAEKDCTWTAETRLCKDGKFSPNVCSSSPPSRSTASATSPVPFESTQDEVNGAKLKDFSDPDTLTKNYPADGLKLSPQETVTSPLASEALASKPGGILDPLRRTSKYPTRSSTRRDTLASHNLAYFRSVPTNLSNTPTNGTLTPGYSNCCTMGSIPSDAQPNSLHGSSDFGGTPSAETRYPRLSVDELLLLLHRVGEQAKICDGALKEEELKRKTYRIDDARRVHDYEPFIRAYLLALARNGLLRKLVLSALQSSVTPVSGLSSSPSTPLISTNTHTKSVAHMRDQEHSRRLSTPGDLNITETASVAENHCSTKSRRNNAPRLVENRNPHFGPLGPRRLRARKKLSVRKSEASSQKDINTQNTDVETSTSSILPAAVANDNPILDSAPRSHISLTASPVKDLPYSTEPKTSVSSTALLQVPQPSPSEINGFSKVAGSTSTGESLTPTPGLPGDPIVPPKEEVVVASTVGSIFTRYQNNVSSENVSNTNPALSPTIVSYSSCGSSSLSPQSSTSSRSTHVRPRASGPSSKRMPSAEALISKKSLRPRVTNSKQVDSSPTIEEKNPSSRNRSSVRRGIFTSLVNELESSVACKPDNEPNPFSSTFSQRFRKRRLC</sequence>
<dbReference type="Proteomes" id="UP001497525">
    <property type="component" value="Unassembled WGS sequence"/>
</dbReference>
<dbReference type="InterPro" id="IPR038765">
    <property type="entry name" value="Papain-like_cys_pep_sf"/>
</dbReference>
<evidence type="ECO:0000259" key="13">
    <source>
        <dbReference type="PROSITE" id="PS52048"/>
    </source>
</evidence>
<feature type="region of interest" description="Disordered" evidence="12">
    <location>
        <begin position="1288"/>
        <end position="1363"/>
    </location>
</feature>
<feature type="compositionally biased region" description="Polar residues" evidence="12">
    <location>
        <begin position="1337"/>
        <end position="1348"/>
    </location>
</feature>
<dbReference type="GO" id="GO:0006511">
    <property type="term" value="P:ubiquitin-dependent protein catabolic process"/>
    <property type="evidence" value="ECO:0007669"/>
    <property type="project" value="UniProtKB-UniRule"/>
</dbReference>
<feature type="compositionally biased region" description="Low complexity" evidence="12">
    <location>
        <begin position="472"/>
        <end position="481"/>
    </location>
</feature>
<feature type="site" description="Transition state stabilizer" evidence="11">
    <location>
        <position position="150"/>
    </location>
</feature>
<evidence type="ECO:0000313" key="15">
    <source>
        <dbReference type="Proteomes" id="UP001497525"/>
    </source>
</evidence>
<dbReference type="GO" id="GO:0005737">
    <property type="term" value="C:cytoplasm"/>
    <property type="evidence" value="ECO:0007669"/>
    <property type="project" value="TreeGrafter"/>
</dbReference>
<feature type="compositionally biased region" description="Polar residues" evidence="12">
    <location>
        <begin position="482"/>
        <end position="495"/>
    </location>
</feature>
<feature type="compositionally biased region" description="Polar residues" evidence="12">
    <location>
        <begin position="1090"/>
        <end position="1102"/>
    </location>
</feature>
<dbReference type="GO" id="GO:0005634">
    <property type="term" value="C:nucleus"/>
    <property type="evidence" value="ECO:0007669"/>
    <property type="project" value="UniProtKB-SubCell"/>
</dbReference>
<evidence type="ECO:0000256" key="12">
    <source>
        <dbReference type="SAM" id="MobiDB-lite"/>
    </source>
</evidence>
<evidence type="ECO:0000256" key="1">
    <source>
        <dbReference type="ARBA" id="ARBA00000707"/>
    </source>
</evidence>
<dbReference type="GO" id="GO:0016579">
    <property type="term" value="P:protein deubiquitination"/>
    <property type="evidence" value="ECO:0007669"/>
    <property type="project" value="TreeGrafter"/>
</dbReference>
<dbReference type="InterPro" id="IPR001578">
    <property type="entry name" value="Peptidase_C12_UCH"/>
</dbReference>
<feature type="region of interest" description="Disordered" evidence="12">
    <location>
        <begin position="1210"/>
        <end position="1246"/>
    </location>
</feature>
<dbReference type="Gene3D" id="1.20.58.860">
    <property type="match status" value="1"/>
</dbReference>
<feature type="compositionally biased region" description="Polar residues" evidence="12">
    <location>
        <begin position="1215"/>
        <end position="1236"/>
    </location>
</feature>
<dbReference type="PANTHER" id="PTHR10589:SF28">
    <property type="entry name" value="UBIQUITIN CARBOXYL-TERMINAL HYDROLASE BAP1"/>
    <property type="match status" value="1"/>
</dbReference>
<reference evidence="14" key="1">
    <citation type="submission" date="2024-06" db="EMBL/GenBank/DDBJ databases">
        <authorList>
            <person name="Liu X."/>
            <person name="Lenzi L."/>
            <person name="Haldenby T S."/>
            <person name="Uol C."/>
        </authorList>
    </citation>
    <scope>NUCLEOTIDE SEQUENCE</scope>
</reference>
<feature type="region of interest" description="Disordered" evidence="12">
    <location>
        <begin position="658"/>
        <end position="695"/>
    </location>
</feature>
<dbReference type="PANTHER" id="PTHR10589">
    <property type="entry name" value="UBIQUITIN CARBOXYL-TERMINAL HYDROLASE"/>
    <property type="match status" value="1"/>
</dbReference>
<dbReference type="Gene3D" id="3.40.532.10">
    <property type="entry name" value="Peptidase C12, ubiquitin carboxyl-terminal hydrolase"/>
    <property type="match status" value="1"/>
</dbReference>
<evidence type="ECO:0000256" key="8">
    <source>
        <dbReference type="ARBA" id="ARBA00022807"/>
    </source>
</evidence>
<evidence type="ECO:0000256" key="3">
    <source>
        <dbReference type="ARBA" id="ARBA00007182"/>
    </source>
</evidence>
<dbReference type="EC" id="3.4.19.12" evidence="4 11"/>
<evidence type="ECO:0000256" key="9">
    <source>
        <dbReference type="ARBA" id="ARBA00022853"/>
    </source>
</evidence>
<feature type="compositionally biased region" description="Low complexity" evidence="12">
    <location>
        <begin position="811"/>
        <end position="832"/>
    </location>
</feature>
<feature type="domain" description="UCH catalytic" evidence="13">
    <location>
        <begin position="5"/>
        <end position="340"/>
    </location>
</feature>
<feature type="region of interest" description="Disordered" evidence="12">
    <location>
        <begin position="948"/>
        <end position="968"/>
    </location>
</feature>
<organism evidence="14 15">
    <name type="scientific">Calicophoron daubneyi</name>
    <name type="common">Rumen fluke</name>
    <name type="synonym">Paramphistomum daubneyi</name>
    <dbReference type="NCBI Taxonomy" id="300641"/>
    <lineage>
        <taxon>Eukaryota</taxon>
        <taxon>Metazoa</taxon>
        <taxon>Spiralia</taxon>
        <taxon>Lophotrochozoa</taxon>
        <taxon>Platyhelminthes</taxon>
        <taxon>Trematoda</taxon>
        <taxon>Digenea</taxon>
        <taxon>Plagiorchiida</taxon>
        <taxon>Pronocephalata</taxon>
        <taxon>Paramphistomoidea</taxon>
        <taxon>Paramphistomidae</taxon>
        <taxon>Calicophoron</taxon>
    </lineage>
</organism>
<keyword evidence="5 11" id="KW-0645">Protease</keyword>
<comment type="catalytic activity">
    <reaction evidence="1 11">
        <text>Thiol-dependent hydrolysis of ester, thioester, amide, peptide and isopeptide bonds formed by the C-terminal Gly of ubiquitin (a 76-residue protein attached to proteins as an intracellular targeting signal).</text>
        <dbReference type="EC" id="3.4.19.12"/>
    </reaction>
</comment>
<dbReference type="PROSITE" id="PS52049">
    <property type="entry name" value="ULD"/>
    <property type="match status" value="1"/>
</dbReference>
<evidence type="ECO:0000256" key="10">
    <source>
        <dbReference type="ARBA" id="ARBA00023242"/>
    </source>
</evidence>
<evidence type="ECO:0000313" key="14">
    <source>
        <dbReference type="EMBL" id="CAL5133452.1"/>
    </source>
</evidence>
<keyword evidence="9" id="KW-0156">Chromatin regulator</keyword>
<keyword evidence="8 11" id="KW-0788">Thiol protease</keyword>
<dbReference type="Pfam" id="PF18031">
    <property type="entry name" value="UCH_C"/>
    <property type="match status" value="1"/>
</dbReference>
<feature type="compositionally biased region" description="Low complexity" evidence="12">
    <location>
        <begin position="1048"/>
        <end position="1063"/>
    </location>
</feature>
<comment type="subcellular location">
    <subcellularLocation>
        <location evidence="2">Nucleus</location>
    </subcellularLocation>
</comment>
<proteinExistence type="inferred from homology"/>
<keyword evidence="6 11" id="KW-0833">Ubl conjugation pathway</keyword>
<dbReference type="GO" id="GO:0004843">
    <property type="term" value="F:cysteine-type deubiquitinase activity"/>
    <property type="evidence" value="ECO:0007669"/>
    <property type="project" value="UniProtKB-UniRule"/>
</dbReference>
<feature type="compositionally biased region" description="Polar residues" evidence="12">
    <location>
        <begin position="674"/>
        <end position="692"/>
    </location>
</feature>
<evidence type="ECO:0000256" key="5">
    <source>
        <dbReference type="ARBA" id="ARBA00022670"/>
    </source>
</evidence>
<accession>A0AAV2T7G8</accession>
<evidence type="ECO:0000256" key="4">
    <source>
        <dbReference type="ARBA" id="ARBA00012759"/>
    </source>
</evidence>
<feature type="region of interest" description="Disordered" evidence="12">
    <location>
        <begin position="1048"/>
        <end position="1158"/>
    </location>
</feature>
<dbReference type="InterPro" id="IPR041507">
    <property type="entry name" value="UCH_C"/>
</dbReference>
<dbReference type="SUPFAM" id="SSF54001">
    <property type="entry name" value="Cysteine proteinases"/>
    <property type="match status" value="2"/>
</dbReference>
<dbReference type="PROSITE" id="PS52048">
    <property type="entry name" value="UCH_DOMAIN"/>
    <property type="match status" value="1"/>
</dbReference>
<feature type="compositionally biased region" description="Basic and acidic residues" evidence="12">
    <location>
        <begin position="420"/>
        <end position="433"/>
    </location>
</feature>
<keyword evidence="10" id="KW-0539">Nucleus</keyword>
<protein>
    <recommendedName>
        <fullName evidence="4 11">ubiquitinyl hydrolase 1</fullName>
        <ecNumber evidence="4 11">3.4.19.12</ecNumber>
    </recommendedName>
</protein>
<feature type="region of interest" description="Disordered" evidence="12">
    <location>
        <begin position="809"/>
        <end position="904"/>
    </location>
</feature>
<feature type="active site" description="Nucleophile" evidence="11">
    <location>
        <position position="156"/>
    </location>
</feature>
<feature type="compositionally biased region" description="Polar residues" evidence="12">
    <location>
        <begin position="1142"/>
        <end position="1158"/>
    </location>
</feature>
<feature type="region of interest" description="Disordered" evidence="12">
    <location>
        <begin position="417"/>
        <end position="518"/>
    </location>
</feature>
<dbReference type="Pfam" id="PF01088">
    <property type="entry name" value="Peptidase_C12"/>
    <property type="match status" value="2"/>
</dbReference>
<name>A0AAV2T7G8_CALDB</name>